<dbReference type="Gene3D" id="2.30.33.40">
    <property type="entry name" value="GroES chaperonin"/>
    <property type="match status" value="1"/>
</dbReference>
<evidence type="ECO:0000256" key="1">
    <source>
        <dbReference type="ARBA" id="ARBA00006975"/>
    </source>
</evidence>
<dbReference type="NCBIfam" id="NF001531">
    <property type="entry name" value="PRK00364.2-2"/>
    <property type="match status" value="1"/>
</dbReference>
<sequence length="93" mass="10163">MTIKPLGERVVIQKIEKENVTASGIVLPDTAKEESNIAEVIAVSEDLKNSDEIQCDVKAGDRVIYSKYAGNEVEIEGESVIVIKYQDLLAKLG</sequence>
<dbReference type="Pfam" id="PF00166">
    <property type="entry name" value="Cpn10"/>
    <property type="match status" value="1"/>
</dbReference>
<dbReference type="SMART" id="SM00883">
    <property type="entry name" value="Cpn10"/>
    <property type="match status" value="1"/>
</dbReference>
<organism evidence="5 6">
    <name type="scientific">Aedoeadaptatus coxii</name>
    <dbReference type="NCBI Taxonomy" id="755172"/>
    <lineage>
        <taxon>Bacteria</taxon>
        <taxon>Bacillati</taxon>
        <taxon>Bacillota</taxon>
        <taxon>Tissierellia</taxon>
        <taxon>Tissierellales</taxon>
        <taxon>Peptoniphilaceae</taxon>
        <taxon>Aedoeadaptatus</taxon>
    </lineage>
</organism>
<dbReference type="EMBL" id="LSDG01000008">
    <property type="protein sequence ID" value="KXB68060.1"/>
    <property type="molecule type" value="Genomic_DNA"/>
</dbReference>
<dbReference type="InterPro" id="IPR020818">
    <property type="entry name" value="Chaperonin_GroES"/>
</dbReference>
<comment type="caution">
    <text evidence="5">The sequence shown here is derived from an EMBL/GenBank/DDBJ whole genome shotgun (WGS) entry which is preliminary data.</text>
</comment>
<evidence type="ECO:0000313" key="5">
    <source>
        <dbReference type="EMBL" id="KXB68060.1"/>
    </source>
</evidence>
<gene>
    <name evidence="3" type="primary">groES</name>
    <name evidence="3" type="synonym">groS</name>
    <name evidence="5" type="ORF">HMPREF1863_00378</name>
</gene>
<evidence type="ECO:0000256" key="4">
    <source>
        <dbReference type="RuleBase" id="RU000535"/>
    </source>
</evidence>
<dbReference type="GO" id="GO:0051082">
    <property type="term" value="F:unfolded protein binding"/>
    <property type="evidence" value="ECO:0007669"/>
    <property type="project" value="TreeGrafter"/>
</dbReference>
<comment type="function">
    <text evidence="3 4">Together with the chaperonin GroEL, plays an essential role in assisting protein folding. The GroEL-GroES system forms a nano-cage that allows encapsulation of the non-native substrate proteins and provides a physical environment optimized to promote and accelerate protein folding. GroES binds to the apical surface of the GroEL ring, thereby capping the opening of the GroEL channel.</text>
</comment>
<protein>
    <recommendedName>
        <fullName evidence="3">Co-chaperonin GroES</fullName>
    </recommendedName>
    <alternativeName>
        <fullName evidence="3">10 kDa chaperonin</fullName>
    </alternativeName>
    <alternativeName>
        <fullName evidence="3">Chaperonin-10</fullName>
        <shortName evidence="3">Cpn10</shortName>
    </alternativeName>
</protein>
<dbReference type="PANTHER" id="PTHR10772">
    <property type="entry name" value="10 KDA HEAT SHOCK PROTEIN"/>
    <property type="match status" value="1"/>
</dbReference>
<dbReference type="FunFam" id="2.30.33.40:FF:000001">
    <property type="entry name" value="10 kDa chaperonin"/>
    <property type="match status" value="1"/>
</dbReference>
<comment type="subunit">
    <text evidence="3">Heptamer of 7 subunits arranged in a ring. Interacts with the chaperonin GroEL.</text>
</comment>
<proteinExistence type="inferred from homology"/>
<dbReference type="SUPFAM" id="SSF50129">
    <property type="entry name" value="GroES-like"/>
    <property type="match status" value="1"/>
</dbReference>
<dbReference type="PROSITE" id="PS00681">
    <property type="entry name" value="CHAPERONINS_CPN10"/>
    <property type="match status" value="1"/>
</dbReference>
<keyword evidence="2 3" id="KW-0143">Chaperone</keyword>
<dbReference type="RefSeq" id="WP_068366828.1">
    <property type="nucleotide sequence ID" value="NZ_CAIJCT010000016.1"/>
</dbReference>
<dbReference type="CDD" id="cd00320">
    <property type="entry name" value="cpn10"/>
    <property type="match status" value="1"/>
</dbReference>
<dbReference type="InterPro" id="IPR011032">
    <property type="entry name" value="GroES-like_sf"/>
</dbReference>
<reference evidence="6" key="1">
    <citation type="submission" date="2016-01" db="EMBL/GenBank/DDBJ databases">
        <authorList>
            <person name="Mitreva M."/>
            <person name="Pepin K.H."/>
            <person name="Mihindukulasuriya K.A."/>
            <person name="Fulton R."/>
            <person name="Fronick C."/>
            <person name="O'Laughlin M."/>
            <person name="Miner T."/>
            <person name="Herter B."/>
            <person name="Rosa B.A."/>
            <person name="Cordes M."/>
            <person name="Tomlinson C."/>
            <person name="Wollam A."/>
            <person name="Palsikar V.B."/>
            <person name="Mardis E.R."/>
            <person name="Wilson R.K."/>
        </authorList>
    </citation>
    <scope>NUCLEOTIDE SEQUENCE [LARGE SCALE GENOMIC DNA]</scope>
    <source>
        <strain evidence="6">DNF00729</strain>
    </source>
</reference>
<dbReference type="AlphaFoldDB" id="A0A134AKH8"/>
<evidence type="ECO:0000256" key="3">
    <source>
        <dbReference type="HAMAP-Rule" id="MF_00580"/>
    </source>
</evidence>
<evidence type="ECO:0000256" key="2">
    <source>
        <dbReference type="ARBA" id="ARBA00023186"/>
    </source>
</evidence>
<dbReference type="PATRIC" id="fig|755172.3.peg.364"/>
<dbReference type="GO" id="GO:0051087">
    <property type="term" value="F:protein-folding chaperone binding"/>
    <property type="evidence" value="ECO:0007669"/>
    <property type="project" value="TreeGrafter"/>
</dbReference>
<dbReference type="GO" id="GO:0005737">
    <property type="term" value="C:cytoplasm"/>
    <property type="evidence" value="ECO:0007669"/>
    <property type="project" value="UniProtKB-SubCell"/>
</dbReference>
<dbReference type="GO" id="GO:0046872">
    <property type="term" value="F:metal ion binding"/>
    <property type="evidence" value="ECO:0007669"/>
    <property type="project" value="TreeGrafter"/>
</dbReference>
<name>A0A134AKH8_9FIRM</name>
<accession>A0A134AKH8</accession>
<dbReference type="OrthoDB" id="9806791at2"/>
<dbReference type="Proteomes" id="UP000070442">
    <property type="component" value="Unassembled WGS sequence"/>
</dbReference>
<dbReference type="InterPro" id="IPR018369">
    <property type="entry name" value="Chaprnonin_Cpn10_CS"/>
</dbReference>
<comment type="similarity">
    <text evidence="1 3 4">Belongs to the GroES chaperonin family.</text>
</comment>
<dbReference type="GO" id="GO:0005524">
    <property type="term" value="F:ATP binding"/>
    <property type="evidence" value="ECO:0007669"/>
    <property type="project" value="InterPro"/>
</dbReference>
<dbReference type="STRING" id="755172.HMPREF1863_00378"/>
<comment type="subcellular location">
    <subcellularLocation>
        <location evidence="3">Cytoplasm</location>
    </subcellularLocation>
</comment>
<dbReference type="GO" id="GO:0044183">
    <property type="term" value="F:protein folding chaperone"/>
    <property type="evidence" value="ECO:0007669"/>
    <property type="project" value="InterPro"/>
</dbReference>
<dbReference type="PANTHER" id="PTHR10772:SF58">
    <property type="entry name" value="CO-CHAPERONIN GROES"/>
    <property type="match status" value="1"/>
</dbReference>
<dbReference type="InterPro" id="IPR037124">
    <property type="entry name" value="Chaperonin_GroES_sf"/>
</dbReference>
<dbReference type="PRINTS" id="PR00297">
    <property type="entry name" value="CHAPERONIN10"/>
</dbReference>
<dbReference type="HAMAP" id="MF_00580">
    <property type="entry name" value="CH10"/>
    <property type="match status" value="1"/>
</dbReference>
<evidence type="ECO:0000313" key="6">
    <source>
        <dbReference type="Proteomes" id="UP000070442"/>
    </source>
</evidence>
<keyword evidence="6" id="KW-1185">Reference proteome</keyword>
<keyword evidence="3" id="KW-0963">Cytoplasm</keyword>